<protein>
    <submittedName>
        <fullName evidence="9">S54 family peptidase</fullName>
    </submittedName>
</protein>
<dbReference type="eggNOG" id="COG0705">
    <property type="taxonomic scope" value="Bacteria"/>
</dbReference>
<dbReference type="InterPro" id="IPR050925">
    <property type="entry name" value="Rhomboid_protease_S54"/>
</dbReference>
<organism evidence="9 10">
    <name type="scientific">Hyphomonas johnsonii MHS-2</name>
    <dbReference type="NCBI Taxonomy" id="1280950"/>
    <lineage>
        <taxon>Bacteria</taxon>
        <taxon>Pseudomonadati</taxon>
        <taxon>Pseudomonadota</taxon>
        <taxon>Alphaproteobacteria</taxon>
        <taxon>Hyphomonadales</taxon>
        <taxon>Hyphomonadaceae</taxon>
        <taxon>Hyphomonas</taxon>
    </lineage>
</organism>
<evidence type="ECO:0000256" key="7">
    <source>
        <dbReference type="SAM" id="Phobius"/>
    </source>
</evidence>
<keyword evidence="10" id="KW-1185">Reference proteome</keyword>
<dbReference type="InterPro" id="IPR035952">
    <property type="entry name" value="Rhomboid-like_sf"/>
</dbReference>
<proteinExistence type="inferred from homology"/>
<comment type="caution">
    <text evidence="9">The sequence shown here is derived from an EMBL/GenBank/DDBJ whole genome shotgun (WGS) entry which is preliminary data.</text>
</comment>
<feature type="transmembrane region" description="Helical" evidence="7">
    <location>
        <begin position="123"/>
        <end position="143"/>
    </location>
</feature>
<accession>A0A059FTQ4</accession>
<dbReference type="Gene3D" id="1.20.1540.10">
    <property type="entry name" value="Rhomboid-like"/>
    <property type="match status" value="1"/>
</dbReference>
<keyword evidence="4" id="KW-0378">Hydrolase</keyword>
<feature type="transmembrane region" description="Helical" evidence="7">
    <location>
        <begin position="180"/>
        <end position="201"/>
    </location>
</feature>
<evidence type="ECO:0000256" key="6">
    <source>
        <dbReference type="ARBA" id="ARBA00023136"/>
    </source>
</evidence>
<evidence type="ECO:0000313" key="10">
    <source>
        <dbReference type="Proteomes" id="UP000025171"/>
    </source>
</evidence>
<feature type="domain" description="Peptidase S54 rhomboid" evidence="8">
    <location>
        <begin position="77"/>
        <end position="227"/>
    </location>
</feature>
<dbReference type="Proteomes" id="UP000025171">
    <property type="component" value="Unassembled WGS sequence"/>
</dbReference>
<dbReference type="GO" id="GO:0016020">
    <property type="term" value="C:membrane"/>
    <property type="evidence" value="ECO:0007669"/>
    <property type="project" value="UniProtKB-SubCell"/>
</dbReference>
<dbReference type="Pfam" id="PF01694">
    <property type="entry name" value="Rhomboid"/>
    <property type="match status" value="1"/>
</dbReference>
<dbReference type="STRING" id="1280950.HJO_00960"/>
<name>A0A059FTQ4_9PROT</name>
<dbReference type="InterPro" id="IPR022764">
    <property type="entry name" value="Peptidase_S54_rhomboid_dom"/>
</dbReference>
<evidence type="ECO:0000313" key="9">
    <source>
        <dbReference type="EMBL" id="KCZ93901.1"/>
    </source>
</evidence>
<keyword evidence="3 7" id="KW-0812">Transmembrane</keyword>
<feature type="transmembrane region" description="Helical" evidence="7">
    <location>
        <begin position="149"/>
        <end position="168"/>
    </location>
</feature>
<keyword evidence="5 7" id="KW-1133">Transmembrane helix</keyword>
<dbReference type="PANTHER" id="PTHR43731">
    <property type="entry name" value="RHOMBOID PROTEASE"/>
    <property type="match status" value="1"/>
</dbReference>
<evidence type="ECO:0000256" key="3">
    <source>
        <dbReference type="ARBA" id="ARBA00022692"/>
    </source>
</evidence>
<feature type="transmembrane region" description="Helical" evidence="7">
    <location>
        <begin position="207"/>
        <end position="227"/>
    </location>
</feature>
<dbReference type="PATRIC" id="fig|1280950.3.peg.193"/>
<feature type="transmembrane region" description="Helical" evidence="7">
    <location>
        <begin position="72"/>
        <end position="102"/>
    </location>
</feature>
<evidence type="ECO:0000256" key="5">
    <source>
        <dbReference type="ARBA" id="ARBA00022989"/>
    </source>
</evidence>
<dbReference type="PANTHER" id="PTHR43731:SF14">
    <property type="entry name" value="PRESENILIN-ASSOCIATED RHOMBOID-LIKE PROTEIN, MITOCHONDRIAL"/>
    <property type="match status" value="1"/>
</dbReference>
<comment type="subcellular location">
    <subcellularLocation>
        <location evidence="1">Membrane</location>
        <topology evidence="1">Multi-pass membrane protein</topology>
    </subcellularLocation>
</comment>
<comment type="similarity">
    <text evidence="2">Belongs to the peptidase S54 family.</text>
</comment>
<evidence type="ECO:0000256" key="1">
    <source>
        <dbReference type="ARBA" id="ARBA00004141"/>
    </source>
</evidence>
<dbReference type="AlphaFoldDB" id="A0A059FTQ4"/>
<sequence length="235" mass="24659">MARHPGRPPIINAPPWVTGLALALLVAHGARVLMSTDIQDIILWNTALFPERFWGWWGASLPPGAPYPYPNALLALATLFTTAFVHSGWAHVGVNAAMLVGVGKPVHDMLDQPAPGERRRGGALFLLVFMFSVAGGSVAHLIAHFPDGMPAIGASGGVSGLIAAVLLGQGGPQARLLSRPFLTASAVFAVANIVLALIGPAMLGGGIAWQAHMGGYFAGALIFRLLMWRRVRAQA</sequence>
<dbReference type="SUPFAM" id="SSF144091">
    <property type="entry name" value="Rhomboid-like"/>
    <property type="match status" value="1"/>
</dbReference>
<evidence type="ECO:0000256" key="2">
    <source>
        <dbReference type="ARBA" id="ARBA00009045"/>
    </source>
</evidence>
<dbReference type="EMBL" id="ARYK01000001">
    <property type="protein sequence ID" value="KCZ93901.1"/>
    <property type="molecule type" value="Genomic_DNA"/>
</dbReference>
<dbReference type="OrthoDB" id="9797190at2"/>
<evidence type="ECO:0000256" key="4">
    <source>
        <dbReference type="ARBA" id="ARBA00022801"/>
    </source>
</evidence>
<keyword evidence="6 7" id="KW-0472">Membrane</keyword>
<dbReference type="RefSeq" id="WP_035612608.1">
    <property type="nucleotide sequence ID" value="NZ_ARYK01000001.1"/>
</dbReference>
<dbReference type="GO" id="GO:0004252">
    <property type="term" value="F:serine-type endopeptidase activity"/>
    <property type="evidence" value="ECO:0007669"/>
    <property type="project" value="InterPro"/>
</dbReference>
<evidence type="ECO:0000259" key="8">
    <source>
        <dbReference type="Pfam" id="PF01694"/>
    </source>
</evidence>
<reference evidence="9 10" key="1">
    <citation type="journal article" date="2014" name="Antonie Van Leeuwenhoek">
        <title>Hyphomonas beringensis sp. nov. and Hyphomonas chukchiensis sp. nov., isolated from surface seawater of the Bering Sea and Chukchi Sea.</title>
        <authorList>
            <person name="Li C."/>
            <person name="Lai Q."/>
            <person name="Li G."/>
            <person name="Dong C."/>
            <person name="Wang J."/>
            <person name="Liao Y."/>
            <person name="Shao Z."/>
        </authorList>
    </citation>
    <scope>NUCLEOTIDE SEQUENCE [LARGE SCALE GENOMIC DNA]</scope>
    <source>
        <strain evidence="9 10">MHS-2</strain>
    </source>
</reference>
<gene>
    <name evidence="9" type="ORF">HJO_00960</name>
</gene>